<feature type="chain" id="PRO_5039395816" evidence="2">
    <location>
        <begin position="21"/>
        <end position="357"/>
    </location>
</feature>
<keyword evidence="5" id="KW-1185">Reference proteome</keyword>
<comment type="caution">
    <text evidence="4">The sequence shown here is derived from an EMBL/GenBank/DDBJ whole genome shotgun (WGS) entry which is preliminary data.</text>
</comment>
<protein>
    <submittedName>
        <fullName evidence="4">ABC transporter substrate-binding protein</fullName>
    </submittedName>
</protein>
<proteinExistence type="inferred from homology"/>
<evidence type="ECO:0000259" key="3">
    <source>
        <dbReference type="PROSITE" id="PS50983"/>
    </source>
</evidence>
<dbReference type="Proteomes" id="UP000031189">
    <property type="component" value="Unassembled WGS sequence"/>
</dbReference>
<dbReference type="EMBL" id="JWHR01000041">
    <property type="protein sequence ID" value="KHS58274.1"/>
    <property type="molecule type" value="Genomic_DNA"/>
</dbReference>
<dbReference type="PANTHER" id="PTHR30535:SF34">
    <property type="entry name" value="MOLYBDATE-BINDING PROTEIN MOLA"/>
    <property type="match status" value="1"/>
</dbReference>
<dbReference type="PROSITE" id="PS50983">
    <property type="entry name" value="FE_B12_PBP"/>
    <property type="match status" value="1"/>
</dbReference>
<dbReference type="RefSeq" id="WP_039678577.1">
    <property type="nucleotide sequence ID" value="NZ_JWHR01000041.1"/>
</dbReference>
<dbReference type="AlphaFoldDB" id="A0A0B3VZN0"/>
<evidence type="ECO:0000313" key="5">
    <source>
        <dbReference type="Proteomes" id="UP000031189"/>
    </source>
</evidence>
<dbReference type="STRING" id="1577792.QX51_03740"/>
<dbReference type="Pfam" id="PF01497">
    <property type="entry name" value="Peripla_BP_2"/>
    <property type="match status" value="1"/>
</dbReference>
<dbReference type="Gene3D" id="3.40.50.1980">
    <property type="entry name" value="Nitrogenase molybdenum iron protein domain"/>
    <property type="match status" value="2"/>
</dbReference>
<dbReference type="SUPFAM" id="SSF53807">
    <property type="entry name" value="Helical backbone' metal receptor"/>
    <property type="match status" value="1"/>
</dbReference>
<dbReference type="InterPro" id="IPR002491">
    <property type="entry name" value="ABC_transptr_periplasmic_BD"/>
</dbReference>
<gene>
    <name evidence="4" type="ORF">QX51_03740</name>
</gene>
<sequence length="357" mass="40053">MKKKLISLLLILCLSITSLVGCSLSNDEKEKESKKTIKFTDSVGREVEVPSNIEKIAPSGSLAQIVLFSVAPDKLVGLSGEWSEDSKDYIDKKYTELPIFGQFYGKGDLNMEALAAAEPQLIIDIGEKKDGMKEDLDSIQEQTGIPTIFVEATTANMSDCYTTLGKILNVEDDAKILADYCKITYDSTVETMEKIGDKNKVNLVYCLGDTGTNVIAKGSFHSEIINLLANNVADLKEPSSKGDGNEVSLEQLYIWNPDVIIFAPQSLYSQVGNQSEWRKLKAISSGKYYEAPSIPYNWMGFPPSVNRYMGMIWLSETLYPEEFNYDLQEKTKEFYKLFYHADLSDERYNELTKNAIK</sequence>
<dbReference type="GO" id="GO:0071281">
    <property type="term" value="P:cellular response to iron ion"/>
    <property type="evidence" value="ECO:0007669"/>
    <property type="project" value="TreeGrafter"/>
</dbReference>
<keyword evidence="2" id="KW-0732">Signal</keyword>
<dbReference type="Gene3D" id="1.20.58.2180">
    <property type="match status" value="1"/>
</dbReference>
<accession>A0A0B3VZN0</accession>
<dbReference type="PROSITE" id="PS51257">
    <property type="entry name" value="PROKAR_LIPOPROTEIN"/>
    <property type="match status" value="1"/>
</dbReference>
<comment type="similarity">
    <text evidence="1">Belongs to the bacterial solute-binding protein 8 family.</text>
</comment>
<dbReference type="OrthoDB" id="9787830at2"/>
<evidence type="ECO:0000256" key="1">
    <source>
        <dbReference type="ARBA" id="ARBA00008814"/>
    </source>
</evidence>
<dbReference type="InterPro" id="IPR050902">
    <property type="entry name" value="ABC_Transporter_SBP"/>
</dbReference>
<name>A0A0B3VZN0_9FIRM</name>
<evidence type="ECO:0000256" key="2">
    <source>
        <dbReference type="SAM" id="SignalP"/>
    </source>
</evidence>
<reference evidence="4 5" key="1">
    <citation type="submission" date="2014-12" db="EMBL/GenBank/DDBJ databases">
        <title>Draft genome sequence of Terrisporobacter sp. 08-306576, isolated from the blood culture of a bacteremia patient.</title>
        <authorList>
            <person name="Lund L.C."/>
            <person name="Sydenham T.V."/>
            <person name="Hogh S.V."/>
            <person name="Skov M.N."/>
            <person name="Kemp M."/>
            <person name="Justesen U.S."/>
        </authorList>
    </citation>
    <scope>NUCLEOTIDE SEQUENCE [LARGE SCALE GENOMIC DNA]</scope>
    <source>
        <strain evidence="4 5">08-306576</strain>
    </source>
</reference>
<organism evidence="4 5">
    <name type="scientific">Terrisporobacter othiniensis</name>
    <dbReference type="NCBI Taxonomy" id="1577792"/>
    <lineage>
        <taxon>Bacteria</taxon>
        <taxon>Bacillati</taxon>
        <taxon>Bacillota</taxon>
        <taxon>Clostridia</taxon>
        <taxon>Peptostreptococcales</taxon>
        <taxon>Peptostreptococcaceae</taxon>
        <taxon>Terrisporobacter</taxon>
    </lineage>
</organism>
<feature type="signal peptide" evidence="2">
    <location>
        <begin position="1"/>
        <end position="20"/>
    </location>
</feature>
<feature type="domain" description="Fe/B12 periplasmic-binding" evidence="3">
    <location>
        <begin position="54"/>
        <end position="322"/>
    </location>
</feature>
<evidence type="ECO:0000313" key="4">
    <source>
        <dbReference type="EMBL" id="KHS58274.1"/>
    </source>
</evidence>
<dbReference type="PANTHER" id="PTHR30535">
    <property type="entry name" value="VITAMIN B12-BINDING PROTEIN"/>
    <property type="match status" value="1"/>
</dbReference>